<evidence type="ECO:0000313" key="1">
    <source>
        <dbReference type="EMBL" id="ERG95282.1"/>
    </source>
</evidence>
<dbReference type="AlphaFoldDB" id="U1PNG2"/>
<proteinExistence type="predicted"/>
<organism evidence="1 2">
    <name type="scientific">Haloquadratum walsbyi J07HQW2</name>
    <dbReference type="NCBI Taxonomy" id="1238425"/>
    <lineage>
        <taxon>Archaea</taxon>
        <taxon>Methanobacteriati</taxon>
        <taxon>Methanobacteriota</taxon>
        <taxon>Stenosarchaea group</taxon>
        <taxon>Halobacteria</taxon>
        <taxon>Halobacteriales</taxon>
        <taxon>Haloferacaceae</taxon>
        <taxon>Haloquadratum</taxon>
    </lineage>
</organism>
<dbReference type="Proteomes" id="UP000030710">
    <property type="component" value="Unassembled WGS sequence"/>
</dbReference>
<evidence type="ECO:0000313" key="2">
    <source>
        <dbReference type="Proteomes" id="UP000030710"/>
    </source>
</evidence>
<sequence>MVTFHRINARPDIHTGPQRQNAHVKIFFDVIGQEDAHTTIGPIGHLGTYHTRHGSVGAPVGIDFD</sequence>
<reference evidence="1 2" key="1">
    <citation type="journal article" date="2013" name="PLoS ONE">
        <title>Assembly-driven community genomics of a hypersaline microbial ecosystem.</title>
        <authorList>
            <person name="Podell S."/>
            <person name="Ugalde J.A."/>
            <person name="Narasingarao P."/>
            <person name="Banfield J.F."/>
            <person name="Heidelberg K.B."/>
            <person name="Allen E.E."/>
        </authorList>
    </citation>
    <scope>NUCLEOTIDE SEQUENCE [LARGE SCALE GENOMIC DNA]</scope>
    <source>
        <strain evidence="2">J07HQW2</strain>
    </source>
</reference>
<dbReference type="EMBL" id="KE356561">
    <property type="protein sequence ID" value="ERG95282.1"/>
    <property type="molecule type" value="Genomic_DNA"/>
</dbReference>
<accession>U1PNG2</accession>
<name>U1PNG2_9EURY</name>
<dbReference type="HOGENOM" id="CLU_2839339_0_0_2"/>
<dbReference type="RefSeq" id="WP_021054760.1">
    <property type="nucleotide sequence ID" value="NZ_KE356561.1"/>
</dbReference>
<protein>
    <submittedName>
        <fullName evidence="1">Uncharacterized protein</fullName>
    </submittedName>
</protein>
<gene>
    <name evidence="1" type="ORF">J07HQW2_01735</name>
</gene>